<dbReference type="AlphaFoldDB" id="A0A6A7K8S1"/>
<feature type="modified residue" description="Glycine radical" evidence="3">
    <location>
        <position position="791"/>
    </location>
</feature>
<dbReference type="PANTHER" id="PTHR43641:SF2">
    <property type="entry name" value="DEHYDRATASE YBIW-RELATED"/>
    <property type="match status" value="1"/>
</dbReference>
<feature type="domain" description="PFL" evidence="5">
    <location>
        <begin position="9"/>
        <end position="688"/>
    </location>
</feature>
<dbReference type="Pfam" id="PF01228">
    <property type="entry name" value="Gly_radical"/>
    <property type="match status" value="1"/>
</dbReference>
<dbReference type="SUPFAM" id="SSF51998">
    <property type="entry name" value="PFL-like glycyl radical enzymes"/>
    <property type="match status" value="1"/>
</dbReference>
<feature type="domain" description="Glycine radical" evidence="4">
    <location>
        <begin position="695"/>
        <end position="815"/>
    </location>
</feature>
<dbReference type="RefSeq" id="WP_152803034.1">
    <property type="nucleotide sequence ID" value="NZ_WHNX01000008.1"/>
</dbReference>
<dbReference type="GO" id="GO:0016829">
    <property type="term" value="F:lyase activity"/>
    <property type="evidence" value="ECO:0007669"/>
    <property type="project" value="UniProtKB-KW"/>
</dbReference>
<evidence type="ECO:0000259" key="5">
    <source>
        <dbReference type="PROSITE" id="PS51554"/>
    </source>
</evidence>
<evidence type="ECO:0000256" key="2">
    <source>
        <dbReference type="ARBA" id="ARBA00023239"/>
    </source>
</evidence>
<evidence type="ECO:0000313" key="7">
    <source>
        <dbReference type="Proteomes" id="UP000440004"/>
    </source>
</evidence>
<evidence type="ECO:0000256" key="1">
    <source>
        <dbReference type="ARBA" id="ARBA00022818"/>
    </source>
</evidence>
<organism evidence="6 7">
    <name type="scientific">Alkalibaculum sporogenes</name>
    <dbReference type="NCBI Taxonomy" id="2655001"/>
    <lineage>
        <taxon>Bacteria</taxon>
        <taxon>Bacillati</taxon>
        <taxon>Bacillota</taxon>
        <taxon>Clostridia</taxon>
        <taxon>Eubacteriales</taxon>
        <taxon>Eubacteriaceae</taxon>
        <taxon>Alkalibaculum</taxon>
    </lineage>
</organism>
<dbReference type="Pfam" id="PF02901">
    <property type="entry name" value="PFL-like"/>
    <property type="match status" value="1"/>
</dbReference>
<dbReference type="GO" id="GO:0005829">
    <property type="term" value="C:cytosol"/>
    <property type="evidence" value="ECO:0007669"/>
    <property type="project" value="TreeGrafter"/>
</dbReference>
<dbReference type="Gene3D" id="3.20.70.20">
    <property type="match status" value="1"/>
</dbReference>
<evidence type="ECO:0000256" key="3">
    <source>
        <dbReference type="PROSITE-ProRule" id="PRU00493"/>
    </source>
</evidence>
<keyword evidence="2" id="KW-0456">Lyase</keyword>
<dbReference type="InterPro" id="IPR051215">
    <property type="entry name" value="GRE"/>
</dbReference>
<sequence length="815" mass="91313">MYKFRPATDRIKFMHKLIRDRVIQTDSERALITTQSYKKNEHVVPIIKRPLATYDVCARMTVRVEDFEIIVGNKAKNFLGSGTNPEWGGAGWIPSEVENGNWTLWDDGLYHNPEGEELKLTIAPEDLEALNSIREYWKDRTVTTTANAWQPDGYEELCRLNVSSYLPGSPLMMIPVGHLTPGFEKIINVGYKAIRKQAQDWMDDHIGNLMGEDMDKYMFYKSAVIACDAATIMVKRYGQECLDKAEKCKDEKRKDELLKMGEGLMWISENPARNFWEACQGTMMYQLFLAVDAGYPAMAFGRFDQYTWPFLKSDLEAGTITMDEAQEIVDAFFLKANCFYGAAPGFIAQTTGIGNTYQHTTIGGVNRETGEDATNPITFMVLETIGRLKLHDPTISLRINKKTPNELWECALETSKLVGGLPLFQNDEVIMAGLINELDFELKDARDYSVIGCQEIVGSGNDYPAPNGVHAPHASVHYGGIFDMAINNGINPFNGEASTLKTGYLYEMKNFEDVKAAVRAMSSYILKLFVTINNYTEYLTMYHCTHAALSISMEGCMESGKDCVCGGAKYNSYGGTATGLATIADSLTTIKYMVFDKKLCTAKELYDAVMANWEGYEVLQQKILSEVPHFGNDDPYADEQMKWICDTYYDICKECYSTRSKVYKSGLYGASDHVAQGYHTWATPDGRKTGEALADAASPAQGRDLNGPTSVLNSSTCFDHTRYMGGMAINLRIHPAALNGEFGIAKLRDLTKQFFEEGGMEVQYNVVSSETMRAAQEDPQAYRDLVVRIAGYSAYFVELNTDCQNDIIRRTENAI</sequence>
<accession>A0A6A7K8S1</accession>
<reference evidence="6 7" key="1">
    <citation type="submission" date="2019-10" db="EMBL/GenBank/DDBJ databases">
        <title>Alkalibaculum tamaniensis sp.nov., a new alkaliphilic acetogen, isolated on methoxylated aromatics from a mud volcano.</title>
        <authorList>
            <person name="Khomyakova M.A."/>
            <person name="Merkel A.Y."/>
            <person name="Bonch-Osmolovskaya E.A."/>
            <person name="Slobodkin A.I."/>
        </authorList>
    </citation>
    <scope>NUCLEOTIDE SEQUENCE [LARGE SCALE GENOMIC DNA]</scope>
    <source>
        <strain evidence="6 7">M08DMB</strain>
    </source>
</reference>
<proteinExistence type="predicted"/>
<comment type="caution">
    <text evidence="6">The sequence shown here is derived from an EMBL/GenBank/DDBJ whole genome shotgun (WGS) entry which is preliminary data.</text>
</comment>
<name>A0A6A7K8S1_9FIRM</name>
<dbReference type="Proteomes" id="UP000440004">
    <property type="component" value="Unassembled WGS sequence"/>
</dbReference>
<dbReference type="PROSITE" id="PS51149">
    <property type="entry name" value="GLY_RADICAL_2"/>
    <property type="match status" value="1"/>
</dbReference>
<gene>
    <name evidence="6" type="ORF">GC105_06850</name>
</gene>
<protein>
    <submittedName>
        <fullName evidence="6">Uncharacterized protein</fullName>
    </submittedName>
</protein>
<dbReference type="InterPro" id="IPR001150">
    <property type="entry name" value="Gly_radical"/>
</dbReference>
<dbReference type="EMBL" id="WHNX01000008">
    <property type="protein sequence ID" value="MPW25503.1"/>
    <property type="molecule type" value="Genomic_DNA"/>
</dbReference>
<dbReference type="PROSITE" id="PS00850">
    <property type="entry name" value="GLY_RADICAL_1"/>
    <property type="match status" value="1"/>
</dbReference>
<dbReference type="InterPro" id="IPR004184">
    <property type="entry name" value="PFL_dom"/>
</dbReference>
<dbReference type="InterPro" id="IPR019777">
    <property type="entry name" value="Form_AcTrfase_GR_CS"/>
</dbReference>
<keyword evidence="1 3" id="KW-0556">Organic radical</keyword>
<evidence type="ECO:0000313" key="6">
    <source>
        <dbReference type="EMBL" id="MPW25503.1"/>
    </source>
</evidence>
<dbReference type="PANTHER" id="PTHR43641">
    <property type="entry name" value="FORMATE ACETYLTRANSFERASE 3-RELATED"/>
    <property type="match status" value="1"/>
</dbReference>
<keyword evidence="7" id="KW-1185">Reference proteome</keyword>
<dbReference type="PROSITE" id="PS51554">
    <property type="entry name" value="PFL"/>
    <property type="match status" value="1"/>
</dbReference>
<evidence type="ECO:0000259" key="4">
    <source>
        <dbReference type="PROSITE" id="PS51149"/>
    </source>
</evidence>